<sequence length="107" mass="12673">MEELLGFLLPWKLKTFALTGVVFQPYEELKKVDFDIPVTHQVSLAHQKYTDDCEATINDVEYSMSYVYHSLYSFFDRDNIALKGLTKLSRNLMKEKREHAEKLMEYQ</sequence>
<dbReference type="InterPro" id="IPR001519">
    <property type="entry name" value="Ferritin"/>
</dbReference>
<evidence type="ECO:0000313" key="12">
    <source>
        <dbReference type="EMBL" id="MBA0872118.1"/>
    </source>
</evidence>
<dbReference type="AlphaFoldDB" id="A0A7J9MMD7"/>
<dbReference type="EC" id="1.16.3.1" evidence="10"/>
<feature type="binding site" evidence="9">
    <location>
        <position position="99"/>
    </location>
    <ligand>
        <name>Fe cation</name>
        <dbReference type="ChEBI" id="CHEBI:24875"/>
        <label>1</label>
    </ligand>
</feature>
<keyword evidence="2 10" id="KW-0409">Iron storage</keyword>
<dbReference type="OrthoDB" id="186462at2759"/>
<evidence type="ECO:0000256" key="1">
    <source>
        <dbReference type="ARBA" id="ARBA00007513"/>
    </source>
</evidence>
<gene>
    <name evidence="12" type="ORF">Goshw_007291</name>
</gene>
<dbReference type="Gene3D" id="1.20.1260.10">
    <property type="match status" value="1"/>
</dbReference>
<evidence type="ECO:0000256" key="7">
    <source>
        <dbReference type="ARBA" id="ARBA00026060"/>
    </source>
</evidence>
<keyword evidence="13" id="KW-1185">Reference proteome</keyword>
<feature type="non-terminal residue" evidence="12">
    <location>
        <position position="1"/>
    </location>
</feature>
<comment type="function">
    <text evidence="10">Stores iron in a soluble, non-toxic, readily available form. Important for iron homeostasis. Iron is taken up in the ferrous form and deposited as ferric hydroxides after oxidation.</text>
</comment>
<dbReference type="InterPro" id="IPR009040">
    <property type="entry name" value="Ferritin-like_diiron"/>
</dbReference>
<dbReference type="GO" id="GO:0008198">
    <property type="term" value="F:ferrous iron binding"/>
    <property type="evidence" value="ECO:0007669"/>
    <property type="project" value="TreeGrafter"/>
</dbReference>
<comment type="similarity">
    <text evidence="1 10">Belongs to the ferritin family.</text>
</comment>
<evidence type="ECO:0000256" key="10">
    <source>
        <dbReference type="RuleBase" id="RU361145"/>
    </source>
</evidence>
<feature type="domain" description="Ferritin-like diiron" evidence="11">
    <location>
        <begin position="44"/>
        <end position="107"/>
    </location>
</feature>
<evidence type="ECO:0000256" key="6">
    <source>
        <dbReference type="ARBA" id="ARBA00025111"/>
    </source>
</evidence>
<evidence type="ECO:0000256" key="9">
    <source>
        <dbReference type="PIRSR" id="PIRSR601519-1"/>
    </source>
</evidence>
<dbReference type="GO" id="GO:0006879">
    <property type="term" value="P:intracellular iron ion homeostasis"/>
    <property type="evidence" value="ECO:0007669"/>
    <property type="project" value="UniProtKB-KW"/>
</dbReference>
<dbReference type="PROSITE" id="PS50905">
    <property type="entry name" value="FERRITIN_LIKE"/>
    <property type="match status" value="1"/>
</dbReference>
<evidence type="ECO:0000256" key="4">
    <source>
        <dbReference type="ARBA" id="ARBA00022946"/>
    </source>
</evidence>
<evidence type="ECO:0000256" key="2">
    <source>
        <dbReference type="ARBA" id="ARBA00022434"/>
    </source>
</evidence>
<evidence type="ECO:0000259" key="11">
    <source>
        <dbReference type="PROSITE" id="PS50905"/>
    </source>
</evidence>
<comment type="caution">
    <text evidence="12">The sequence shown here is derived from an EMBL/GenBank/DDBJ whole genome shotgun (WGS) entry which is preliminary data.</text>
</comment>
<feature type="binding site" evidence="9">
    <location>
        <position position="61"/>
    </location>
    <ligand>
        <name>Fe cation</name>
        <dbReference type="ChEBI" id="CHEBI:24875"/>
        <label>1</label>
    </ligand>
</feature>
<keyword evidence="10" id="KW-0560">Oxidoreductase</keyword>
<dbReference type="InterPro" id="IPR008331">
    <property type="entry name" value="Ferritin_DPS_dom"/>
</dbReference>
<dbReference type="InterPro" id="IPR009078">
    <property type="entry name" value="Ferritin-like_SF"/>
</dbReference>
<proteinExistence type="inferred from homology"/>
<comment type="subunit">
    <text evidence="7">Oligomer of 24 subunits. There are two types of subunits: L (light) chain and H (heavy) chain. The major chain can be light or heavy, depending on the species and tissue type. The functional molecule forms a roughly spherical shell with a diameter of 12 nm and contains a central cavity into which the insoluble mineral iron core is deposited.</text>
</comment>
<reference evidence="12 13" key="1">
    <citation type="journal article" date="2019" name="Genome Biol. Evol.">
        <title>Insights into the evolution of the New World diploid cottons (Gossypium, subgenus Houzingenia) based on genome sequencing.</title>
        <authorList>
            <person name="Grover C.E."/>
            <person name="Arick M.A. 2nd"/>
            <person name="Thrash A."/>
            <person name="Conover J.L."/>
            <person name="Sanders W.S."/>
            <person name="Peterson D.G."/>
            <person name="Frelichowski J.E."/>
            <person name="Scheffler J.A."/>
            <person name="Scheffler B.E."/>
            <person name="Wendel J.F."/>
        </authorList>
    </citation>
    <scope>NUCLEOTIDE SEQUENCE [LARGE SCALE GENOMIC DNA]</scope>
    <source>
        <strain evidence="12">1</strain>
        <tissue evidence="12">Leaf</tissue>
    </source>
</reference>
<protein>
    <recommendedName>
        <fullName evidence="10">Ferritin</fullName>
        <ecNumber evidence="10">1.16.3.1</ecNumber>
    </recommendedName>
</protein>
<evidence type="ECO:0000256" key="5">
    <source>
        <dbReference type="ARBA" id="ARBA00023004"/>
    </source>
</evidence>
<dbReference type="GO" id="GO:0008199">
    <property type="term" value="F:ferric iron binding"/>
    <property type="evidence" value="ECO:0007669"/>
    <property type="project" value="InterPro"/>
</dbReference>
<comment type="function">
    <text evidence="6">Stores iron in a soluble, non-toxic, readily available form. Important for iron homeostasis. Has ferroxidase activity. Iron is taken up in the ferrous form and deposited as ferric hydroxides after oxidation.</text>
</comment>
<dbReference type="SUPFAM" id="SSF47240">
    <property type="entry name" value="Ferritin-like"/>
    <property type="match status" value="1"/>
</dbReference>
<keyword evidence="3 9" id="KW-0479">Metal-binding</keyword>
<dbReference type="Pfam" id="PF00210">
    <property type="entry name" value="Ferritin"/>
    <property type="match status" value="1"/>
</dbReference>
<keyword evidence="4" id="KW-0809">Transit peptide</keyword>
<dbReference type="EMBL" id="JABFAF010000012">
    <property type="protein sequence ID" value="MBA0872118.1"/>
    <property type="molecule type" value="Genomic_DNA"/>
</dbReference>
<dbReference type="GO" id="GO:0005737">
    <property type="term" value="C:cytoplasm"/>
    <property type="evidence" value="ECO:0007669"/>
    <property type="project" value="TreeGrafter"/>
</dbReference>
<comment type="catalytic activity">
    <reaction evidence="8 10">
        <text>4 Fe(2+) + O2 + 4 H(+) = 4 Fe(3+) + 2 H2O</text>
        <dbReference type="Rhea" id="RHEA:11148"/>
        <dbReference type="ChEBI" id="CHEBI:15377"/>
        <dbReference type="ChEBI" id="CHEBI:15378"/>
        <dbReference type="ChEBI" id="CHEBI:15379"/>
        <dbReference type="ChEBI" id="CHEBI:29033"/>
        <dbReference type="ChEBI" id="CHEBI:29034"/>
        <dbReference type="EC" id="1.16.3.1"/>
    </reaction>
</comment>
<dbReference type="GO" id="GO:0004322">
    <property type="term" value="F:ferroxidase activity"/>
    <property type="evidence" value="ECO:0007669"/>
    <property type="project" value="UniProtKB-EC"/>
</dbReference>
<dbReference type="GO" id="GO:0006826">
    <property type="term" value="P:iron ion transport"/>
    <property type="evidence" value="ECO:0007669"/>
    <property type="project" value="InterPro"/>
</dbReference>
<evidence type="ECO:0000256" key="8">
    <source>
        <dbReference type="ARBA" id="ARBA00047990"/>
    </source>
</evidence>
<evidence type="ECO:0000313" key="13">
    <source>
        <dbReference type="Proteomes" id="UP000593576"/>
    </source>
</evidence>
<evidence type="ECO:0000256" key="3">
    <source>
        <dbReference type="ARBA" id="ARBA00022723"/>
    </source>
</evidence>
<organism evidence="12 13">
    <name type="scientific">Gossypium schwendimanii</name>
    <name type="common">Cotton</name>
    <dbReference type="NCBI Taxonomy" id="34291"/>
    <lineage>
        <taxon>Eukaryota</taxon>
        <taxon>Viridiplantae</taxon>
        <taxon>Streptophyta</taxon>
        <taxon>Embryophyta</taxon>
        <taxon>Tracheophyta</taxon>
        <taxon>Spermatophyta</taxon>
        <taxon>Magnoliopsida</taxon>
        <taxon>eudicotyledons</taxon>
        <taxon>Gunneridae</taxon>
        <taxon>Pentapetalae</taxon>
        <taxon>rosids</taxon>
        <taxon>malvids</taxon>
        <taxon>Malvales</taxon>
        <taxon>Malvaceae</taxon>
        <taxon>Malvoideae</taxon>
        <taxon>Gossypium</taxon>
    </lineage>
</organism>
<accession>A0A7J9MMD7</accession>
<dbReference type="PANTHER" id="PTHR11431">
    <property type="entry name" value="FERRITIN"/>
    <property type="match status" value="1"/>
</dbReference>
<dbReference type="InterPro" id="IPR012347">
    <property type="entry name" value="Ferritin-like"/>
</dbReference>
<name>A0A7J9MMD7_GOSSC</name>
<keyword evidence="5 9" id="KW-0408">Iron</keyword>
<dbReference type="Proteomes" id="UP000593576">
    <property type="component" value="Unassembled WGS sequence"/>
</dbReference>
<dbReference type="PANTHER" id="PTHR11431:SF75">
    <property type="entry name" value="FERRITIN"/>
    <property type="match status" value="1"/>
</dbReference>